<evidence type="ECO:0000259" key="1">
    <source>
        <dbReference type="Pfam" id="PF00075"/>
    </source>
</evidence>
<dbReference type="SUPFAM" id="SSF53098">
    <property type="entry name" value="Ribonuclease H-like"/>
    <property type="match status" value="1"/>
</dbReference>
<dbReference type="InterPro" id="IPR012337">
    <property type="entry name" value="RNaseH-like_sf"/>
</dbReference>
<reference evidence="2" key="1">
    <citation type="submission" date="2023-03" db="EMBL/GenBank/DDBJ databases">
        <title>Massive genome expansion in bonnet fungi (Mycena s.s.) driven by repeated elements and novel gene families across ecological guilds.</title>
        <authorList>
            <consortium name="Lawrence Berkeley National Laboratory"/>
            <person name="Harder C.B."/>
            <person name="Miyauchi S."/>
            <person name="Viragh M."/>
            <person name="Kuo A."/>
            <person name="Thoen E."/>
            <person name="Andreopoulos B."/>
            <person name="Lu D."/>
            <person name="Skrede I."/>
            <person name="Drula E."/>
            <person name="Henrissat B."/>
            <person name="Morin E."/>
            <person name="Kohler A."/>
            <person name="Barry K."/>
            <person name="LaButti K."/>
            <person name="Morin E."/>
            <person name="Salamov A."/>
            <person name="Lipzen A."/>
            <person name="Mereny Z."/>
            <person name="Hegedus B."/>
            <person name="Baldrian P."/>
            <person name="Stursova M."/>
            <person name="Weitz H."/>
            <person name="Taylor A."/>
            <person name="Grigoriev I.V."/>
            <person name="Nagy L.G."/>
            <person name="Martin F."/>
            <person name="Kauserud H."/>
        </authorList>
    </citation>
    <scope>NUCLEOTIDE SEQUENCE</scope>
    <source>
        <strain evidence="2">CBHHK067</strain>
    </source>
</reference>
<accession>A0AAD7GT85</accession>
<dbReference type="AlphaFoldDB" id="A0AAD7GT85"/>
<dbReference type="GO" id="GO:0004523">
    <property type="term" value="F:RNA-DNA hybrid ribonuclease activity"/>
    <property type="evidence" value="ECO:0007669"/>
    <property type="project" value="InterPro"/>
</dbReference>
<evidence type="ECO:0000313" key="3">
    <source>
        <dbReference type="Proteomes" id="UP001221757"/>
    </source>
</evidence>
<name>A0AAD7GT85_MYCRO</name>
<organism evidence="2 3">
    <name type="scientific">Mycena rosella</name>
    <name type="common">Pink bonnet</name>
    <name type="synonym">Agaricus rosellus</name>
    <dbReference type="NCBI Taxonomy" id="1033263"/>
    <lineage>
        <taxon>Eukaryota</taxon>
        <taxon>Fungi</taxon>
        <taxon>Dikarya</taxon>
        <taxon>Basidiomycota</taxon>
        <taxon>Agaricomycotina</taxon>
        <taxon>Agaricomycetes</taxon>
        <taxon>Agaricomycetidae</taxon>
        <taxon>Agaricales</taxon>
        <taxon>Marasmiineae</taxon>
        <taxon>Mycenaceae</taxon>
        <taxon>Mycena</taxon>
    </lineage>
</organism>
<dbReference type="InterPro" id="IPR036397">
    <property type="entry name" value="RNaseH_sf"/>
</dbReference>
<dbReference type="Proteomes" id="UP001221757">
    <property type="component" value="Unassembled WGS sequence"/>
</dbReference>
<sequence>GACKNSGKHTATVGAGIFFGVNSLRNCSLRIRGNQSNLHANLIALLWALKSSPLRTNLEIATRSEYAIRSIVYYAAKNETCGWRCPNGDILKIIFHWIIAHAAPIRFTHLK</sequence>
<feature type="domain" description="RNase H type-1" evidence="1">
    <location>
        <begin position="1"/>
        <end position="86"/>
    </location>
</feature>
<evidence type="ECO:0000313" key="2">
    <source>
        <dbReference type="EMBL" id="KAJ7704775.1"/>
    </source>
</evidence>
<dbReference type="Gene3D" id="3.30.420.10">
    <property type="entry name" value="Ribonuclease H-like superfamily/Ribonuclease H"/>
    <property type="match status" value="1"/>
</dbReference>
<keyword evidence="3" id="KW-1185">Reference proteome</keyword>
<dbReference type="EMBL" id="JARKIE010000009">
    <property type="protein sequence ID" value="KAJ7704775.1"/>
    <property type="molecule type" value="Genomic_DNA"/>
</dbReference>
<feature type="non-terminal residue" evidence="2">
    <location>
        <position position="1"/>
    </location>
</feature>
<dbReference type="GO" id="GO:0003676">
    <property type="term" value="F:nucleic acid binding"/>
    <property type="evidence" value="ECO:0007669"/>
    <property type="project" value="InterPro"/>
</dbReference>
<feature type="non-terminal residue" evidence="2">
    <location>
        <position position="111"/>
    </location>
</feature>
<protein>
    <recommendedName>
        <fullName evidence="1">RNase H type-1 domain-containing protein</fullName>
    </recommendedName>
</protein>
<dbReference type="Pfam" id="PF00075">
    <property type="entry name" value="RNase_H"/>
    <property type="match status" value="1"/>
</dbReference>
<gene>
    <name evidence="2" type="ORF">B0H17DRAFT_886676</name>
</gene>
<comment type="caution">
    <text evidence="2">The sequence shown here is derived from an EMBL/GenBank/DDBJ whole genome shotgun (WGS) entry which is preliminary data.</text>
</comment>
<dbReference type="InterPro" id="IPR002156">
    <property type="entry name" value="RNaseH_domain"/>
</dbReference>
<proteinExistence type="predicted"/>